<keyword evidence="8 19" id="KW-0169">Cobalamin biosynthesis</keyword>
<dbReference type="Proteomes" id="UP000094296">
    <property type="component" value="Unassembled WGS sequence"/>
</dbReference>
<protein>
    <recommendedName>
        <fullName evidence="6 19">Adenosylcobinamide-GDP ribazoletransferase</fullName>
        <ecNumber evidence="5 19">2.7.8.26</ecNumber>
    </recommendedName>
    <alternativeName>
        <fullName evidence="16 19">Cobalamin synthase</fullName>
    </alternativeName>
    <alternativeName>
        <fullName evidence="15 19">Cobalamin-5'-phosphate synthase</fullName>
    </alternativeName>
</protein>
<keyword evidence="7 19" id="KW-1003">Cell membrane</keyword>
<evidence type="ECO:0000256" key="8">
    <source>
        <dbReference type="ARBA" id="ARBA00022573"/>
    </source>
</evidence>
<comment type="similarity">
    <text evidence="4 19">Belongs to the CobS family.</text>
</comment>
<dbReference type="GO" id="GO:0005886">
    <property type="term" value="C:plasma membrane"/>
    <property type="evidence" value="ECO:0007669"/>
    <property type="project" value="UniProtKB-SubCell"/>
</dbReference>
<evidence type="ECO:0000256" key="19">
    <source>
        <dbReference type="HAMAP-Rule" id="MF_00719"/>
    </source>
</evidence>
<organism evidence="20 21">
    <name type="scientific">Desulfuribacillus alkaliarsenatis</name>
    <dbReference type="NCBI Taxonomy" id="766136"/>
    <lineage>
        <taxon>Bacteria</taxon>
        <taxon>Bacillati</taxon>
        <taxon>Bacillota</taxon>
        <taxon>Desulfuribacillia</taxon>
        <taxon>Desulfuribacillales</taxon>
        <taxon>Desulfuribacillaceae</taxon>
        <taxon>Desulfuribacillus</taxon>
    </lineage>
</organism>
<sequence>MRLFLLAVSFLTIIPARSNHIATEREMAESLRYYPIVGILIGLILAATAYLANALGLGLGGDALIIVLWLILHGGLHADGLMDTADGVFSGKERSKVLEIMRDSRVGAMGVLVFVANVLLKFAFLASLPVNIKMWALLLAPVLGRAMIVYAIKYYPYARSGSGLGKSYGSYVTTNIVIVAMITVVAVSVLASPVASLFGMLIILLAATAAALFVHWIAGKLGGHTGDTYGATCEVSETLLIIFAVMGLKGFYG</sequence>
<evidence type="ECO:0000256" key="10">
    <source>
        <dbReference type="ARBA" id="ARBA00022692"/>
    </source>
</evidence>
<dbReference type="PANTHER" id="PTHR34148:SF1">
    <property type="entry name" value="ADENOSYLCOBINAMIDE-GDP RIBAZOLETRANSFERASE"/>
    <property type="match status" value="1"/>
</dbReference>
<evidence type="ECO:0000256" key="13">
    <source>
        <dbReference type="ARBA" id="ARBA00023136"/>
    </source>
</evidence>
<proteinExistence type="inferred from homology"/>
<evidence type="ECO:0000256" key="16">
    <source>
        <dbReference type="ARBA" id="ARBA00032853"/>
    </source>
</evidence>
<feature type="transmembrane region" description="Helical" evidence="19">
    <location>
        <begin position="197"/>
        <end position="217"/>
    </location>
</feature>
<comment type="pathway">
    <text evidence="3 19">Cofactor biosynthesis; adenosylcobalamin biosynthesis; adenosylcobalamin from cob(II)yrinate a,c-diamide: step 7/7.</text>
</comment>
<dbReference type="GO" id="GO:0051073">
    <property type="term" value="F:adenosylcobinamide-GDP ribazoletransferase activity"/>
    <property type="evidence" value="ECO:0007669"/>
    <property type="project" value="UniProtKB-UniRule"/>
</dbReference>
<dbReference type="Pfam" id="PF02654">
    <property type="entry name" value="CobS"/>
    <property type="match status" value="1"/>
</dbReference>
<feature type="transmembrane region" description="Helical" evidence="19">
    <location>
        <begin position="168"/>
        <end position="190"/>
    </location>
</feature>
<dbReference type="GO" id="GO:0008818">
    <property type="term" value="F:cobalamin 5'-phosphate synthase activity"/>
    <property type="evidence" value="ECO:0007669"/>
    <property type="project" value="UniProtKB-UniRule"/>
</dbReference>
<comment type="function">
    <text evidence="14 19">Joins adenosylcobinamide-GDP and alpha-ribazole to generate adenosylcobalamin (Ado-cobalamin). Also synthesizes adenosylcobalamin 5'-phosphate from adenosylcobinamide-GDP and alpha-ribazole 5'-phosphate.</text>
</comment>
<evidence type="ECO:0000256" key="4">
    <source>
        <dbReference type="ARBA" id="ARBA00010561"/>
    </source>
</evidence>
<reference evidence="20 21" key="1">
    <citation type="submission" date="2016-09" db="EMBL/GenBank/DDBJ databases">
        <title>Draft genome sequence for the type strain of Desulfuribacillus alkaliarsenatis AHT28, an obligately anaerobic, sulfidogenic bacterium isolated from Russian soda lake sediments.</title>
        <authorList>
            <person name="Abin C.A."/>
            <person name="Hollibaugh J.T."/>
        </authorList>
    </citation>
    <scope>NUCLEOTIDE SEQUENCE [LARGE SCALE GENOMIC DNA]</scope>
    <source>
        <strain evidence="20 21">AHT28</strain>
    </source>
</reference>
<keyword evidence="9 19" id="KW-0808">Transferase</keyword>
<comment type="subcellular location">
    <subcellularLocation>
        <location evidence="2 19">Cell membrane</location>
        <topology evidence="2 19">Multi-pass membrane protein</topology>
    </subcellularLocation>
</comment>
<keyword evidence="21" id="KW-1185">Reference proteome</keyword>
<dbReference type="GO" id="GO:0009236">
    <property type="term" value="P:cobalamin biosynthetic process"/>
    <property type="evidence" value="ECO:0007669"/>
    <property type="project" value="UniProtKB-UniRule"/>
</dbReference>
<comment type="cofactor">
    <cofactor evidence="1 19">
        <name>Mg(2+)</name>
        <dbReference type="ChEBI" id="CHEBI:18420"/>
    </cofactor>
</comment>
<evidence type="ECO:0000256" key="17">
    <source>
        <dbReference type="ARBA" id="ARBA00048623"/>
    </source>
</evidence>
<evidence type="ECO:0000256" key="12">
    <source>
        <dbReference type="ARBA" id="ARBA00022989"/>
    </source>
</evidence>
<dbReference type="STRING" id="766136.BHF68_13040"/>
<keyword evidence="10 19" id="KW-0812">Transmembrane</keyword>
<evidence type="ECO:0000256" key="18">
    <source>
        <dbReference type="ARBA" id="ARBA00049504"/>
    </source>
</evidence>
<evidence type="ECO:0000313" key="21">
    <source>
        <dbReference type="Proteomes" id="UP000094296"/>
    </source>
</evidence>
<evidence type="ECO:0000256" key="1">
    <source>
        <dbReference type="ARBA" id="ARBA00001946"/>
    </source>
</evidence>
<name>A0A1E5G4K6_9FIRM</name>
<evidence type="ECO:0000256" key="7">
    <source>
        <dbReference type="ARBA" id="ARBA00022475"/>
    </source>
</evidence>
<dbReference type="InterPro" id="IPR003805">
    <property type="entry name" value="CobS"/>
</dbReference>
<comment type="catalytic activity">
    <reaction evidence="18 19">
        <text>alpha-ribazole 5'-phosphate + adenosylcob(III)inamide-GDP = adenosylcob(III)alamin 5'-phosphate + GMP + H(+)</text>
        <dbReference type="Rhea" id="RHEA:23560"/>
        <dbReference type="ChEBI" id="CHEBI:15378"/>
        <dbReference type="ChEBI" id="CHEBI:57918"/>
        <dbReference type="ChEBI" id="CHEBI:58115"/>
        <dbReference type="ChEBI" id="CHEBI:60487"/>
        <dbReference type="ChEBI" id="CHEBI:60493"/>
        <dbReference type="EC" id="2.7.8.26"/>
    </reaction>
</comment>
<feature type="transmembrane region" description="Helical" evidence="19">
    <location>
        <begin position="135"/>
        <end position="156"/>
    </location>
</feature>
<evidence type="ECO:0000256" key="11">
    <source>
        <dbReference type="ARBA" id="ARBA00022842"/>
    </source>
</evidence>
<evidence type="ECO:0000256" key="3">
    <source>
        <dbReference type="ARBA" id="ARBA00004663"/>
    </source>
</evidence>
<evidence type="ECO:0000256" key="9">
    <source>
        <dbReference type="ARBA" id="ARBA00022679"/>
    </source>
</evidence>
<dbReference type="UniPathway" id="UPA00148">
    <property type="reaction ID" value="UER00238"/>
</dbReference>
<evidence type="ECO:0000313" key="20">
    <source>
        <dbReference type="EMBL" id="OEF98022.1"/>
    </source>
</evidence>
<feature type="transmembrane region" description="Helical" evidence="19">
    <location>
        <begin position="34"/>
        <end position="52"/>
    </location>
</feature>
<dbReference type="EMBL" id="MIJE01000002">
    <property type="protein sequence ID" value="OEF98022.1"/>
    <property type="molecule type" value="Genomic_DNA"/>
</dbReference>
<dbReference type="EC" id="2.7.8.26" evidence="5 19"/>
<dbReference type="AlphaFoldDB" id="A0A1E5G4K6"/>
<dbReference type="OrthoDB" id="9794626at2"/>
<evidence type="ECO:0000256" key="14">
    <source>
        <dbReference type="ARBA" id="ARBA00025228"/>
    </source>
</evidence>
<comment type="caution">
    <text evidence="20">The sequence shown here is derived from an EMBL/GenBank/DDBJ whole genome shotgun (WGS) entry which is preliminary data.</text>
</comment>
<evidence type="ECO:0000256" key="6">
    <source>
        <dbReference type="ARBA" id="ARBA00015850"/>
    </source>
</evidence>
<keyword evidence="13 19" id="KW-0472">Membrane</keyword>
<accession>A0A1E5G4K6</accession>
<evidence type="ECO:0000256" key="15">
    <source>
        <dbReference type="ARBA" id="ARBA00032605"/>
    </source>
</evidence>
<evidence type="ECO:0000256" key="2">
    <source>
        <dbReference type="ARBA" id="ARBA00004651"/>
    </source>
</evidence>
<gene>
    <name evidence="19" type="primary">cobS</name>
    <name evidence="20" type="ORF">BHF68_13040</name>
</gene>
<feature type="transmembrane region" description="Helical" evidence="19">
    <location>
        <begin position="59"/>
        <end position="76"/>
    </location>
</feature>
<dbReference type="NCBIfam" id="TIGR00317">
    <property type="entry name" value="cobS"/>
    <property type="match status" value="1"/>
</dbReference>
<keyword evidence="12 19" id="KW-1133">Transmembrane helix</keyword>
<evidence type="ECO:0000256" key="5">
    <source>
        <dbReference type="ARBA" id="ARBA00013200"/>
    </source>
</evidence>
<comment type="catalytic activity">
    <reaction evidence="17 19">
        <text>alpha-ribazole + adenosylcob(III)inamide-GDP = adenosylcob(III)alamin + GMP + H(+)</text>
        <dbReference type="Rhea" id="RHEA:16049"/>
        <dbReference type="ChEBI" id="CHEBI:10329"/>
        <dbReference type="ChEBI" id="CHEBI:15378"/>
        <dbReference type="ChEBI" id="CHEBI:18408"/>
        <dbReference type="ChEBI" id="CHEBI:58115"/>
        <dbReference type="ChEBI" id="CHEBI:60487"/>
        <dbReference type="EC" id="2.7.8.26"/>
    </reaction>
</comment>
<feature type="transmembrane region" description="Helical" evidence="19">
    <location>
        <begin position="106"/>
        <end position="128"/>
    </location>
</feature>
<dbReference type="HAMAP" id="MF_00719">
    <property type="entry name" value="CobS"/>
    <property type="match status" value="1"/>
</dbReference>
<dbReference type="PANTHER" id="PTHR34148">
    <property type="entry name" value="ADENOSYLCOBINAMIDE-GDP RIBAZOLETRANSFERASE"/>
    <property type="match status" value="1"/>
</dbReference>
<keyword evidence="11 19" id="KW-0460">Magnesium</keyword>